<feature type="compositionally biased region" description="Basic and acidic residues" evidence="1">
    <location>
        <begin position="10"/>
        <end position="23"/>
    </location>
</feature>
<evidence type="ECO:0000313" key="3">
    <source>
        <dbReference type="Proteomes" id="UP000011115"/>
    </source>
</evidence>
<evidence type="ECO:0000313" key="2">
    <source>
        <dbReference type="EnsemblPlants" id="PGSC0003DMT400050529"/>
    </source>
</evidence>
<sequence length="54" mass="6420">MNPHFFHLSYESDKNDNESERHGTSTKLCTVIEWEQKESDSKYKVGWCRLHHPG</sequence>
<organism evidence="2 3">
    <name type="scientific">Solanum tuberosum</name>
    <name type="common">Potato</name>
    <dbReference type="NCBI Taxonomy" id="4113"/>
    <lineage>
        <taxon>Eukaryota</taxon>
        <taxon>Viridiplantae</taxon>
        <taxon>Streptophyta</taxon>
        <taxon>Embryophyta</taxon>
        <taxon>Tracheophyta</taxon>
        <taxon>Spermatophyta</taxon>
        <taxon>Magnoliopsida</taxon>
        <taxon>eudicotyledons</taxon>
        <taxon>Gunneridae</taxon>
        <taxon>Pentapetalae</taxon>
        <taxon>asterids</taxon>
        <taxon>lamiids</taxon>
        <taxon>Solanales</taxon>
        <taxon>Solanaceae</taxon>
        <taxon>Solanoideae</taxon>
        <taxon>Solaneae</taxon>
        <taxon>Solanum</taxon>
    </lineage>
</organism>
<keyword evidence="3" id="KW-1185">Reference proteome</keyword>
<evidence type="ECO:0000256" key="1">
    <source>
        <dbReference type="SAM" id="MobiDB-lite"/>
    </source>
</evidence>
<dbReference type="AlphaFoldDB" id="M1BQG5"/>
<feature type="region of interest" description="Disordered" evidence="1">
    <location>
        <begin position="1"/>
        <end position="25"/>
    </location>
</feature>
<name>M1BQG5_SOLTU</name>
<proteinExistence type="predicted"/>
<dbReference type="HOGENOM" id="CLU_3054132_0_0_1"/>
<dbReference type="InParanoid" id="M1BQG5"/>
<reference evidence="3" key="1">
    <citation type="journal article" date="2011" name="Nature">
        <title>Genome sequence and analysis of the tuber crop potato.</title>
        <authorList>
            <consortium name="The Potato Genome Sequencing Consortium"/>
        </authorList>
    </citation>
    <scope>NUCLEOTIDE SEQUENCE [LARGE SCALE GENOMIC DNA]</scope>
    <source>
        <strain evidence="3">cv. DM1-3 516 R44</strain>
    </source>
</reference>
<reference evidence="2" key="2">
    <citation type="submission" date="2015-06" db="UniProtKB">
        <authorList>
            <consortium name="EnsemblPlants"/>
        </authorList>
    </citation>
    <scope>IDENTIFICATION</scope>
    <source>
        <strain evidence="2">DM1-3 516 R44</strain>
    </source>
</reference>
<dbReference type="Gramene" id="PGSC0003DMT400050529">
    <property type="protein sequence ID" value="PGSC0003DMT400050529"/>
    <property type="gene ID" value="PGSC0003DMG401019636"/>
</dbReference>
<dbReference type="EnsemblPlants" id="PGSC0003DMT400050529">
    <property type="protein sequence ID" value="PGSC0003DMT400050529"/>
    <property type="gene ID" value="PGSC0003DMG401019636"/>
</dbReference>
<protein>
    <submittedName>
        <fullName evidence="2">Uncharacterized protein</fullName>
    </submittedName>
</protein>
<dbReference type="Proteomes" id="UP000011115">
    <property type="component" value="Unassembled WGS sequence"/>
</dbReference>
<dbReference type="PaxDb" id="4113-PGSC0003DMT400050529"/>
<accession>M1BQG5</accession>